<proteinExistence type="predicted"/>
<gene>
    <name evidence="2" type="ORF">PIB30_022188</name>
</gene>
<dbReference type="Proteomes" id="UP001341840">
    <property type="component" value="Unassembled WGS sequence"/>
</dbReference>
<protein>
    <submittedName>
        <fullName evidence="2">Uncharacterized protein</fullName>
    </submittedName>
</protein>
<sequence length="80" mass="8903">MTDSGEKHKSKDNVGSANLHNTGSEASLMAKAAMNSHTWRHQEQQEPSCWSRLSIAKGMRFFVRANARELAAVTSIRAHH</sequence>
<accession>A0ABU6X9R3</accession>
<evidence type="ECO:0000313" key="2">
    <source>
        <dbReference type="EMBL" id="MED6193723.1"/>
    </source>
</evidence>
<evidence type="ECO:0000313" key="3">
    <source>
        <dbReference type="Proteomes" id="UP001341840"/>
    </source>
</evidence>
<dbReference type="EMBL" id="JASCZI010211523">
    <property type="protein sequence ID" value="MED6193723.1"/>
    <property type="molecule type" value="Genomic_DNA"/>
</dbReference>
<reference evidence="2 3" key="1">
    <citation type="journal article" date="2023" name="Plants (Basel)">
        <title>Bridging the Gap: Combining Genomics and Transcriptomics Approaches to Understand Stylosanthes scabra, an Orphan Legume from the Brazilian Caatinga.</title>
        <authorList>
            <person name="Ferreira-Neto J.R.C."/>
            <person name="da Silva M.D."/>
            <person name="Binneck E."/>
            <person name="de Melo N.F."/>
            <person name="da Silva R.H."/>
            <person name="de Melo A.L.T.M."/>
            <person name="Pandolfi V."/>
            <person name="Bustamante F.O."/>
            <person name="Brasileiro-Vidal A.C."/>
            <person name="Benko-Iseppon A.M."/>
        </authorList>
    </citation>
    <scope>NUCLEOTIDE SEQUENCE [LARGE SCALE GENOMIC DNA]</scope>
    <source>
        <tissue evidence="2">Leaves</tissue>
    </source>
</reference>
<keyword evidence="3" id="KW-1185">Reference proteome</keyword>
<feature type="compositionally biased region" description="Basic and acidic residues" evidence="1">
    <location>
        <begin position="1"/>
        <end position="12"/>
    </location>
</feature>
<name>A0ABU6X9R3_9FABA</name>
<feature type="region of interest" description="Disordered" evidence="1">
    <location>
        <begin position="1"/>
        <end position="26"/>
    </location>
</feature>
<feature type="compositionally biased region" description="Polar residues" evidence="1">
    <location>
        <begin position="13"/>
        <end position="25"/>
    </location>
</feature>
<evidence type="ECO:0000256" key="1">
    <source>
        <dbReference type="SAM" id="MobiDB-lite"/>
    </source>
</evidence>
<organism evidence="2 3">
    <name type="scientific">Stylosanthes scabra</name>
    <dbReference type="NCBI Taxonomy" id="79078"/>
    <lineage>
        <taxon>Eukaryota</taxon>
        <taxon>Viridiplantae</taxon>
        <taxon>Streptophyta</taxon>
        <taxon>Embryophyta</taxon>
        <taxon>Tracheophyta</taxon>
        <taxon>Spermatophyta</taxon>
        <taxon>Magnoliopsida</taxon>
        <taxon>eudicotyledons</taxon>
        <taxon>Gunneridae</taxon>
        <taxon>Pentapetalae</taxon>
        <taxon>rosids</taxon>
        <taxon>fabids</taxon>
        <taxon>Fabales</taxon>
        <taxon>Fabaceae</taxon>
        <taxon>Papilionoideae</taxon>
        <taxon>50 kb inversion clade</taxon>
        <taxon>dalbergioids sensu lato</taxon>
        <taxon>Dalbergieae</taxon>
        <taxon>Pterocarpus clade</taxon>
        <taxon>Stylosanthes</taxon>
    </lineage>
</organism>
<comment type="caution">
    <text evidence="2">The sequence shown here is derived from an EMBL/GenBank/DDBJ whole genome shotgun (WGS) entry which is preliminary data.</text>
</comment>